<dbReference type="Pfam" id="PF00621">
    <property type="entry name" value="RhoGEF"/>
    <property type="match status" value="1"/>
</dbReference>
<dbReference type="CDD" id="cd00174">
    <property type="entry name" value="SH3"/>
    <property type="match status" value="1"/>
</dbReference>
<dbReference type="InterPro" id="IPR051492">
    <property type="entry name" value="Dynamin-Rho_GEF"/>
</dbReference>
<reference evidence="9 10" key="3">
    <citation type="journal article" date="2015" name="Genome Announc.">
        <title>Draft Genome Sequence of the Archiascomycetous Yeast Saitoella complicata.</title>
        <authorList>
            <person name="Yamauchi K."/>
            <person name="Kondo S."/>
            <person name="Hamamoto M."/>
            <person name="Takahashi Y."/>
            <person name="Ogura Y."/>
            <person name="Hayashi T."/>
            <person name="Nishida H."/>
        </authorList>
    </citation>
    <scope>NUCLEOTIDE SEQUENCE [LARGE SCALE GENOMIC DNA]</scope>
    <source>
        <strain evidence="9 10">NRRL Y-17804</strain>
    </source>
</reference>
<name>A0A0E9NAZ6_SAICN</name>
<comment type="caution">
    <text evidence="9">The sequence shown here is derived from an EMBL/GenBank/DDBJ whole genome shotgun (WGS) entry which is preliminary data.</text>
</comment>
<dbReference type="SUPFAM" id="SSF103657">
    <property type="entry name" value="BAR/IMD domain-like"/>
    <property type="match status" value="1"/>
</dbReference>
<keyword evidence="4" id="KW-0344">Guanine-nucleotide releasing factor</keyword>
<accession>A0A0E9NAZ6</accession>
<reference evidence="9 10" key="1">
    <citation type="journal article" date="2011" name="J. Gen. Appl. Microbiol.">
        <title>Draft genome sequencing of the enigmatic yeast Saitoella complicata.</title>
        <authorList>
            <person name="Nishida H."/>
            <person name="Hamamoto M."/>
            <person name="Sugiyama J."/>
        </authorList>
    </citation>
    <scope>NUCLEOTIDE SEQUENCE [LARGE SCALE GENOMIC DNA]</scope>
    <source>
        <strain evidence="9 10">NRRL Y-17804</strain>
    </source>
</reference>
<dbReference type="PROSITE" id="PS00741">
    <property type="entry name" value="DH_1"/>
    <property type="match status" value="1"/>
</dbReference>
<feature type="compositionally biased region" description="Polar residues" evidence="7">
    <location>
        <begin position="220"/>
        <end position="250"/>
    </location>
</feature>
<dbReference type="SUPFAM" id="SSF75304">
    <property type="entry name" value="Amidase signature (AS) enzymes"/>
    <property type="match status" value="1"/>
</dbReference>
<feature type="region of interest" description="Disordered" evidence="7">
    <location>
        <begin position="17"/>
        <end position="342"/>
    </location>
</feature>
<dbReference type="STRING" id="698492.A0A0E9NAZ6"/>
<dbReference type="SMART" id="SM00325">
    <property type="entry name" value="RhoGEF"/>
    <property type="match status" value="1"/>
</dbReference>
<feature type="region of interest" description="Disordered" evidence="7">
    <location>
        <begin position="994"/>
        <end position="1090"/>
    </location>
</feature>
<dbReference type="Proteomes" id="UP000033140">
    <property type="component" value="Unassembled WGS sequence"/>
</dbReference>
<evidence type="ECO:0000259" key="8">
    <source>
        <dbReference type="PROSITE" id="PS50010"/>
    </source>
</evidence>
<feature type="compositionally biased region" description="Polar residues" evidence="7">
    <location>
        <begin position="26"/>
        <end position="35"/>
    </location>
</feature>
<dbReference type="GO" id="GO:0005795">
    <property type="term" value="C:Golgi stack"/>
    <property type="evidence" value="ECO:0007669"/>
    <property type="project" value="UniProtKB-SubCell"/>
</dbReference>
<dbReference type="SUPFAM" id="SSF48065">
    <property type="entry name" value="DBL homology domain (DH-domain)"/>
    <property type="match status" value="1"/>
</dbReference>
<feature type="compositionally biased region" description="Pro residues" evidence="7">
    <location>
        <begin position="257"/>
        <end position="271"/>
    </location>
</feature>
<evidence type="ECO:0000256" key="5">
    <source>
        <dbReference type="ARBA" id="ARBA00022949"/>
    </source>
</evidence>
<sequence length="1794" mass="194770">MDFKAILALIGPVSCATEVQPPTWGRRQTMSSQPPTRYPLAKPPPIPPHRKGRPLPEHSSAVEERPSLPVAPATEPHLAPRYALDVEDTDSSITAQDSSTYYSASAGESHATGEEGTETATDAATYGGSSSNQSSVERPSIPPPPPPPKYHHGRQRAASTASVLTANSSSTLSDEPVSVTPSIAAIIARFNEAPDDNPPSPRKKPPPPPVRPRKPRHLASGSTIENASVIANASTTTESSVSLSAQGTGSTASVSILPPPPPHSAPPPPVPGTSTTTPPQSPARSAPPPVPNAPPLVPPTPSTPPVPPKDEPGKLELPKLPGEMMKSGRPRSTSLRPELNLGDEFSARRATIAAALQSLSLGPAVSPAGTPGGPRTPSGAGTGAYFDGDEVGVRVESPSSAEGSALSPLAVPGMGRPGGHGHVRQLSGHMQTLLAPPTASPSMPASPTFSVEEGGFSVDEIQDPVRRADEKRKRKRRNVIMELVETEESFCRDLMVVDEYYRQRTAYCPQLSIEDAHLFFGQVPQLIDFAQDFMEIMRSAAEPVFEMKLTETVDEDTVEEHKSWVGNAFIEMIGNMEIVYTDYCANHDAVATRLVKLEQDPAVKKWLDECTALSKNHTNAWDLGSLLIKPVQRVLKYPLLLHQILESTPTTHEDFPALKQAVNDVMAMAERINDVKRRKDLVHRIVGKGKGEGDVRRGFTKGLSRRRERLKQSIGISEPIGQQELYHALHEKFRRQESQIQQLAKDVDRWLCEMKVHLGVFLRWAYAMREWVECVPLVGGMSKIAGARWRMFELVVAQMEGRAFDELEHVVRKTVVEPLESVGGMYANPAKFVLKREKKALDFARVKALRVRGDMPDPHLAKSSETFVLLDKTLQHELPKFLELSRSAVDVCLQAFAAAQKDWYASWKDKLIGLLPEYGNEDRFQFIDIVGDYLVRQMVVDADMKAFSIFQESKEPKEQRTPELLPTIPTLPSSPTLPEIPTFSELALPDDVWSGPSESTISAPETPYLEFSDYPNISDPDIPRRRASLSRPGAGYQRPHSYMDTERESSNSFIAHPKPSTRSISASHLDVPGRHASSRSAPARTSALTSHTTYPSLQAEFDDDSSSIVSGATLRQRHAPAALPGRAQCRALRPYRAEGRREHGIPFLSFDEDELFEVHRKLNEEVWMARKLAGDGEIGLIDTLHVMESESRIRIISGQESLVTSGSAYLSLPRLSDAPHRLTRTDPTRTAIAPTDDIKGDISMHHVGLTPLLLASAATMGFLSLTTVALTLLSATHLFAPATAIADGNCTRSVDFDPREATIDDVHRAIELKGVTCREIVQSYIDRIQAYDDQGPALNAVWTVNPYALDYADEMDEAIMQRNGFMLGPLYCVPVLLKDNYDTFDMHTTASSLALRDAQPAEDAPSVARLRAAGAIILGKTNLQEYAAASGVSNSSLAGQVKNPYDLTRTPGGSSGGTGAAVAASFSVFGTGTDTVNSIRSPASANSLVGYRPSRGLSTRAGIVPVSTTQDAIGPIARTVRDAAIAGAVMNGYDPLDNVTALGYGHFESDYVKYLSLLPALSSLRIGVVDGLLSRASDNETMPVNVIMNATIAQFEAAGAEIVHIQDPVFNITTLASNYDVQIYEYAALMDEYLSRPNYTARYHSFEALYQSGEWDQVVLGSFFGQAATNNMSTPAYVQKLAAIEQLKIRVATYFADQNLDVMIYPQQQRLVVPIANNNGQTGRNGLLAALIGAPVIDIPMGFSNATESAPRGIPVGLEVMGTQFADGKVFGIAGALEGVLRARKAPLSTWEMV</sequence>
<dbReference type="Gene3D" id="1.20.1270.60">
    <property type="entry name" value="Arfaptin homology (AH) domain/BAR domain"/>
    <property type="match status" value="1"/>
</dbReference>
<evidence type="ECO:0000256" key="4">
    <source>
        <dbReference type="ARBA" id="ARBA00022658"/>
    </source>
</evidence>
<feature type="compositionally biased region" description="Basic residues" evidence="7">
    <location>
        <begin position="201"/>
        <end position="217"/>
    </location>
</feature>
<dbReference type="EMBL" id="BACD03000007">
    <property type="protein sequence ID" value="GAO47052.1"/>
    <property type="molecule type" value="Genomic_DNA"/>
</dbReference>
<feature type="compositionally biased region" description="Basic and acidic residues" evidence="7">
    <location>
        <begin position="54"/>
        <end position="66"/>
    </location>
</feature>
<dbReference type="InterPro" id="IPR023631">
    <property type="entry name" value="Amidase_dom"/>
</dbReference>
<dbReference type="Gene3D" id="3.90.1300.10">
    <property type="entry name" value="Amidase signature (AS) domain"/>
    <property type="match status" value="1"/>
</dbReference>
<dbReference type="InterPro" id="IPR000219">
    <property type="entry name" value="DH_dom"/>
</dbReference>
<dbReference type="GO" id="GO:0035556">
    <property type="term" value="P:intracellular signal transduction"/>
    <property type="evidence" value="ECO:0007669"/>
    <property type="project" value="InterPro"/>
</dbReference>
<dbReference type="PANTHER" id="PTHR22834">
    <property type="entry name" value="NUCLEAR FUSION PROTEIN FUS2"/>
    <property type="match status" value="1"/>
</dbReference>
<feature type="compositionally biased region" description="Polar residues" evidence="7">
    <location>
        <begin position="157"/>
        <end position="173"/>
    </location>
</feature>
<evidence type="ECO:0000256" key="1">
    <source>
        <dbReference type="ARBA" id="ARBA00004282"/>
    </source>
</evidence>
<gene>
    <name evidence="9" type="ORF">G7K_1264-t1</name>
</gene>
<dbReference type="InterPro" id="IPR001331">
    <property type="entry name" value="GDS_CDC24_CS"/>
</dbReference>
<dbReference type="GO" id="GO:0005085">
    <property type="term" value="F:guanyl-nucleotide exchange factor activity"/>
    <property type="evidence" value="ECO:0007669"/>
    <property type="project" value="UniProtKB-KW"/>
</dbReference>
<dbReference type="InterPro" id="IPR027267">
    <property type="entry name" value="AH/BAR_dom_sf"/>
</dbReference>
<feature type="compositionally biased region" description="Pro residues" evidence="7">
    <location>
        <begin position="279"/>
        <end position="307"/>
    </location>
</feature>
<dbReference type="GO" id="GO:0031991">
    <property type="term" value="P:regulation of actomyosin contractile ring contraction"/>
    <property type="evidence" value="ECO:0007669"/>
    <property type="project" value="TreeGrafter"/>
</dbReference>
<dbReference type="GO" id="GO:0032955">
    <property type="term" value="P:regulation of division septum assembly"/>
    <property type="evidence" value="ECO:0007669"/>
    <property type="project" value="TreeGrafter"/>
</dbReference>
<evidence type="ECO:0000256" key="7">
    <source>
        <dbReference type="SAM" id="MobiDB-lite"/>
    </source>
</evidence>
<protein>
    <recommendedName>
        <fullName evidence="3">Dynamin-binding protein</fullName>
    </recommendedName>
    <alternativeName>
        <fullName evidence="6">Scaffold protein Tuba</fullName>
    </alternativeName>
</protein>
<organism evidence="9 10">
    <name type="scientific">Saitoella complicata (strain BCRC 22490 / CBS 7301 / JCM 7358 / NBRC 10748 / NRRL Y-17804)</name>
    <dbReference type="NCBI Taxonomy" id="698492"/>
    <lineage>
        <taxon>Eukaryota</taxon>
        <taxon>Fungi</taxon>
        <taxon>Dikarya</taxon>
        <taxon>Ascomycota</taxon>
        <taxon>Taphrinomycotina</taxon>
        <taxon>Taphrinomycotina incertae sedis</taxon>
        <taxon>Saitoella</taxon>
    </lineage>
</organism>
<feature type="compositionally biased region" description="Basic and acidic residues" evidence="7">
    <location>
        <begin position="308"/>
        <end position="317"/>
    </location>
</feature>
<dbReference type="Pfam" id="PF01425">
    <property type="entry name" value="Amidase"/>
    <property type="match status" value="1"/>
</dbReference>
<dbReference type="CDD" id="cd00160">
    <property type="entry name" value="RhoGEF"/>
    <property type="match status" value="1"/>
</dbReference>
<dbReference type="InterPro" id="IPR036928">
    <property type="entry name" value="AS_sf"/>
</dbReference>
<reference evidence="9 10" key="2">
    <citation type="journal article" date="2014" name="J. Gen. Appl. Microbiol.">
        <title>The early diverging ascomycetous budding yeast Saitoella complicata has three histone deacetylases belonging to the Clr6, Hos2, and Rpd3 lineages.</title>
        <authorList>
            <person name="Nishida H."/>
            <person name="Matsumoto T."/>
            <person name="Kondo S."/>
            <person name="Hamamoto M."/>
            <person name="Yoshikawa H."/>
        </authorList>
    </citation>
    <scope>NUCLEOTIDE SEQUENCE [LARGE SCALE GENOMIC DNA]</scope>
    <source>
        <strain evidence="9 10">NRRL Y-17804</strain>
    </source>
</reference>
<dbReference type="SUPFAM" id="SSF50044">
    <property type="entry name" value="SH3-domain"/>
    <property type="match status" value="1"/>
</dbReference>
<dbReference type="Gene3D" id="1.20.900.10">
    <property type="entry name" value="Dbl homology (DH) domain"/>
    <property type="match status" value="1"/>
</dbReference>
<dbReference type="PROSITE" id="PS50010">
    <property type="entry name" value="DH_2"/>
    <property type="match status" value="1"/>
</dbReference>
<comment type="subcellular location">
    <subcellularLocation>
        <location evidence="1">Cell junction</location>
    </subcellularLocation>
    <subcellularLocation>
        <location evidence="2">Golgi apparatus</location>
        <location evidence="2">Golgi stack</location>
    </subcellularLocation>
</comment>
<feature type="compositionally biased region" description="Low complexity" evidence="7">
    <location>
        <begin position="1078"/>
        <end position="1090"/>
    </location>
</feature>
<dbReference type="PANTHER" id="PTHR22834:SF20">
    <property type="entry name" value="SH3 DOMAIN-CONTAINING PROTEIN"/>
    <property type="match status" value="1"/>
</dbReference>
<feature type="region of interest" description="Disordered" evidence="7">
    <location>
        <begin position="362"/>
        <end position="387"/>
    </location>
</feature>
<evidence type="ECO:0000256" key="2">
    <source>
        <dbReference type="ARBA" id="ARBA00004348"/>
    </source>
</evidence>
<dbReference type="Pfam" id="PF03114">
    <property type="entry name" value="BAR"/>
    <property type="match status" value="1"/>
</dbReference>
<dbReference type="InterPro" id="IPR004148">
    <property type="entry name" value="BAR_dom"/>
</dbReference>
<feature type="compositionally biased region" description="Low complexity" evidence="7">
    <location>
        <begin position="118"/>
        <end position="128"/>
    </location>
</feature>
<proteinExistence type="predicted"/>
<evidence type="ECO:0000256" key="6">
    <source>
        <dbReference type="ARBA" id="ARBA00032587"/>
    </source>
</evidence>
<feature type="compositionally biased region" description="Polar residues" evidence="7">
    <location>
        <begin position="91"/>
        <end position="102"/>
    </location>
</feature>
<keyword evidence="10" id="KW-1185">Reference proteome</keyword>
<evidence type="ECO:0000313" key="10">
    <source>
        <dbReference type="Proteomes" id="UP000033140"/>
    </source>
</evidence>
<dbReference type="InterPro" id="IPR036028">
    <property type="entry name" value="SH3-like_dom_sf"/>
</dbReference>
<feature type="domain" description="DH" evidence="8">
    <location>
        <begin position="475"/>
        <end position="675"/>
    </location>
</feature>
<keyword evidence="5" id="KW-0965">Cell junction</keyword>
<evidence type="ECO:0000313" key="9">
    <source>
        <dbReference type="EMBL" id="GAO47052.1"/>
    </source>
</evidence>
<dbReference type="InterPro" id="IPR035899">
    <property type="entry name" value="DBL_dom_sf"/>
</dbReference>
<evidence type="ECO:0000256" key="3">
    <source>
        <dbReference type="ARBA" id="ARBA00018186"/>
    </source>
</evidence>